<keyword evidence="12" id="KW-1185">Reference proteome</keyword>
<feature type="compositionally biased region" description="Low complexity" evidence="8">
    <location>
        <begin position="1742"/>
        <end position="1753"/>
    </location>
</feature>
<dbReference type="InterPro" id="IPR011009">
    <property type="entry name" value="Kinase-like_dom_sf"/>
</dbReference>
<keyword evidence="5" id="KW-0067">ATP-binding</keyword>
<dbReference type="SMART" id="SM00164">
    <property type="entry name" value="TBC"/>
    <property type="match status" value="1"/>
</dbReference>
<evidence type="ECO:0000256" key="4">
    <source>
        <dbReference type="ARBA" id="ARBA00022777"/>
    </source>
</evidence>
<dbReference type="Gene3D" id="3.80.10.10">
    <property type="entry name" value="Ribonuclease Inhibitor"/>
    <property type="match status" value="1"/>
</dbReference>
<feature type="region of interest" description="Disordered" evidence="8">
    <location>
        <begin position="2607"/>
        <end position="2626"/>
    </location>
</feature>
<dbReference type="FunFam" id="1.10.510.10:FF:001512">
    <property type="entry name" value="Receptor tyrosine-protein kinase erbB-2"/>
    <property type="match status" value="1"/>
</dbReference>
<evidence type="ECO:0000256" key="8">
    <source>
        <dbReference type="SAM" id="MobiDB-lite"/>
    </source>
</evidence>
<proteinExistence type="predicted"/>
<dbReference type="GeneID" id="16076719"/>
<evidence type="ECO:0000256" key="2">
    <source>
        <dbReference type="ARBA" id="ARBA00022679"/>
    </source>
</evidence>
<dbReference type="Gene3D" id="1.25.40.20">
    <property type="entry name" value="Ankyrin repeat-containing domain"/>
    <property type="match status" value="1"/>
</dbReference>
<feature type="domain" description="Protein kinase" evidence="9">
    <location>
        <begin position="2263"/>
        <end position="2550"/>
    </location>
</feature>
<dbReference type="Gene3D" id="3.30.200.20">
    <property type="entry name" value="Phosphorylase Kinase, domain 1"/>
    <property type="match status" value="1"/>
</dbReference>
<feature type="compositionally biased region" description="Low complexity" evidence="8">
    <location>
        <begin position="442"/>
        <end position="460"/>
    </location>
</feature>
<dbReference type="SUPFAM" id="SSF52047">
    <property type="entry name" value="RNI-like"/>
    <property type="match status" value="1"/>
</dbReference>
<feature type="compositionally biased region" description="Low complexity" evidence="8">
    <location>
        <begin position="2209"/>
        <end position="2221"/>
    </location>
</feature>
<feature type="region of interest" description="Disordered" evidence="8">
    <location>
        <begin position="2115"/>
        <end position="2134"/>
    </location>
</feature>
<keyword evidence="3" id="KW-0547">Nucleotide-binding</keyword>
<dbReference type="SUPFAM" id="SSF47923">
    <property type="entry name" value="Ypt/Rab-GAP domain of gyp1p"/>
    <property type="match status" value="1"/>
</dbReference>
<dbReference type="Pfam" id="PF07714">
    <property type="entry name" value="PK_Tyr_Ser-Thr"/>
    <property type="match status" value="1"/>
</dbReference>
<dbReference type="SMART" id="SM00219">
    <property type="entry name" value="TyrKc"/>
    <property type="match status" value="1"/>
</dbReference>
<dbReference type="PROSITE" id="PS00109">
    <property type="entry name" value="PROTEIN_KINASE_TYR"/>
    <property type="match status" value="1"/>
</dbReference>
<feature type="compositionally biased region" description="Polar residues" evidence="8">
    <location>
        <begin position="210"/>
        <end position="244"/>
    </location>
</feature>
<dbReference type="InterPro" id="IPR001245">
    <property type="entry name" value="Ser-Thr/Tyr_kinase_cat_dom"/>
</dbReference>
<dbReference type="GO" id="GO:0012505">
    <property type="term" value="C:endomembrane system"/>
    <property type="evidence" value="ECO:0007669"/>
    <property type="project" value="UniProtKB-SubCell"/>
</dbReference>
<feature type="region of interest" description="Disordered" evidence="8">
    <location>
        <begin position="432"/>
        <end position="460"/>
    </location>
</feature>
<feature type="region of interest" description="Disordered" evidence="8">
    <location>
        <begin position="2658"/>
        <end position="2707"/>
    </location>
</feature>
<keyword evidence="7" id="KW-0829">Tyrosine-protein kinase</keyword>
<protein>
    <submittedName>
        <fullName evidence="11">TK protein kinase</fullName>
    </submittedName>
</protein>
<dbReference type="GO" id="GO:0004713">
    <property type="term" value="F:protein tyrosine kinase activity"/>
    <property type="evidence" value="ECO:0007669"/>
    <property type="project" value="UniProtKB-KW"/>
</dbReference>
<dbReference type="Gene3D" id="1.10.510.10">
    <property type="entry name" value="Transferase(Phosphotransferase) domain 1"/>
    <property type="match status" value="1"/>
</dbReference>
<dbReference type="PROSITE" id="PS50086">
    <property type="entry name" value="TBC_RABGAP"/>
    <property type="match status" value="1"/>
</dbReference>
<dbReference type="InterPro" id="IPR032675">
    <property type="entry name" value="LRR_dom_sf"/>
</dbReference>
<dbReference type="GO" id="GO:0005524">
    <property type="term" value="F:ATP binding"/>
    <property type="evidence" value="ECO:0007669"/>
    <property type="project" value="UniProtKB-KW"/>
</dbReference>
<dbReference type="InterPro" id="IPR035969">
    <property type="entry name" value="Rab-GAP_TBC_sf"/>
</dbReference>
<feature type="compositionally biased region" description="Gly residues" evidence="8">
    <location>
        <begin position="1729"/>
        <end position="1739"/>
    </location>
</feature>
<dbReference type="InterPro" id="IPR020635">
    <property type="entry name" value="Tyr_kinase_cat_dom"/>
</dbReference>
<feature type="region of interest" description="Disordered" evidence="8">
    <location>
        <begin position="95"/>
        <end position="136"/>
    </location>
</feature>
<dbReference type="STRING" id="946362.F2U2V4"/>
<dbReference type="RefSeq" id="XP_004996131.1">
    <property type="nucleotide sequence ID" value="XM_004996074.1"/>
</dbReference>
<dbReference type="SUPFAM" id="SSF48403">
    <property type="entry name" value="Ankyrin repeat"/>
    <property type="match status" value="1"/>
</dbReference>
<evidence type="ECO:0000259" key="9">
    <source>
        <dbReference type="PROSITE" id="PS50011"/>
    </source>
</evidence>
<comment type="subcellular location">
    <subcellularLocation>
        <location evidence="1">Endomembrane system</location>
    </subcellularLocation>
</comment>
<evidence type="ECO:0000313" key="12">
    <source>
        <dbReference type="Proteomes" id="UP000007799"/>
    </source>
</evidence>
<evidence type="ECO:0000256" key="7">
    <source>
        <dbReference type="ARBA" id="ARBA00023137"/>
    </source>
</evidence>
<sequence length="2707" mass="294370">MEEEGSAVEFTEGTLWVPHLQEDDVTARRSKPSKQQQEQHEQQQRVLALDAVVAHRGHTLAALGAAVDPLQETAHAILRYLRLAAELSNEENEDYAAGASHHFPTTTPSTSTATATSTGSDAAATSTDASATAYPPAPDFSQFDEFSRARVEVAQLLDQLFPLFHNRDALLAQEIPQNTPVKQIAWADAVDTGFADTNNTQQPAPGMQVYGSSSTDNNDAAKDTTVTAAQQAEGTDSSPSSFNTPPMPLRASLLERNERLLLVDGDELTAHDVFLRDRHDDYDNSANDPAWQELYTKATHLEKLVYTSCAVNERPAVSLPSILHDAHDQIGALLRSARNGTLAAGGTRDATSTASGVDGDDACGLLDALRITGQGCEFHAVDPPVIALSAVEYLRGRDAREVRVDRICTDYNGLRFVRLVFVANEDEFSSPLSALGNGSGDGQTRAGDTADTAATGTGVDGATARMHDMQVGTSEITNAATLQRLSFSPIDSQTTTEVSFDTQAVFWFATRLFGEAAANTQHAGGGGGGGDDEPLSLIAPSTLLSVFAPKGPICFNVTPAYDIPLLDFLHDRSVAPHVTDAAAAQLALTSMLLLIDDASGSGISVCSQPPPPPTAADSSGGGVFAVHNVSLFRNPVEFLGGDTVVLGWRSPLWCCEWLLNLPIPHALRRRIAHVAPACVLLRWLGDMQMAQDEVDNLSSQDALPLDVDVFSQSIRPGVMIRVHRTFVRMHNIIRSNGDITIGQLLQRLYPVCSQFYEKHRVAAKSDAKKTFTRTQRNDFISKLIPTTDDVDGTPRLLHLENVLEQPIPHLAKIPSSKTSRATANKRRQRFQLVDAVKELLHAPCLDEPGHPLTRYSDACKLELVLHLSAEFPELDRASLPSYWNDPAFFHTLLGVSSSKMCITPHAIWLFRDYINISISGTTPLHQVIRCFSGDLDLVQKQIDFMVRVGADVDGPDRRGMTPVDICAENHPEIFLQLIGLGAHGGSRTVGLSKFYFKLLETNAQDNAPLLAGMQALIERNRQLNWTVSLRQILPPMPGETLVAIRGETVSDRCMREPFFSQLFKNDSFTPRVPRLAGRRSVGAIECGEHWISFKLRPEFPGIEFVAGHLSRALFGDWIAPYVELLRVQNSLPILASSGVAGVTLRHVMEKSPKMLAYLDFQYVSMALLNAMIVSPEDGKPSDYVVEPIEDGKYRIVAVDNERCFCPTSSTEQLVEPSVTPTTRAARKAAPYLRPKCVLFCLDQMLRPVDPEVRDHVLSLDVTVLVRKWLAKAVLVNTSHRALFSPEEAAHLLKGDEPTVIGVPMGKMLPVQILDKLQRMQRILSTSPNATHLDVLRVLEPTQADRYARVLLGAASASTSGHGPTPSVSSAVAVASGGSGPLGGPADVGAGSAGTGLAFTTPYERFLAVDKPLFFEKADHTLRTNISTDDFILAYGVTDIKFVPQLTLPGLDDCPETSRHHVEHALDQRMRRDQLQRTLQGLESDPDALGRLLSAVEQERWIENLDFSVLSEKAQEAVLAVVGGLVLQNVCIRNSLALRDQFVLSKLNLRHVTTVDLSGNQHLQVSARVTALLATQCPRLAHLTLTNLCTTQFVVRRRPNTFPSLKILNLSDCSNLTFINFSAPVLRQLILDGCTSLAVIEISTPQLLKLSLVDCQPEKAHTGSMEDHHLELSSDTDASMNSLQRGMQWAKTRFSFKLSRQSGDSSAQSSTDTSASGIAGASSTATATGTSGGGAGGGKESGSDTAGGSSGSAEDQLHVSRAALDFWTKHVTNASHPGPALASLTPAQHKQAVKLTKSGLPPSLRGDIWLRLTGGFTLKEEDSRLYENAHERRFGQSTPSMLELTRSFFGHFFDFRRIGLDHKQQVSAGRVLCCLAQEYNDTQYCPWLPMIVACSVTCMEEDEVFMMGSALLNREPALIRSRKDTWLMLCTFDDLASRHLPEARNALLAAADFREGDDLRGHPLRGAVLTWFADCLPRQSLLLFVDNFLVKGRKIFYRYALAILRRWFREHIKHDTGGGVGATGGTGAGAGAVEDSGLNWPEDVARAAHDAVTLAQEAFSFHFSTKDIERSEKAAHVAAWNALTVSGLVAGVDEIAMTTTDTPLEGFHASLQLERRSELPMEDSSGMERPIHDSWHSMPLSVPSISSNASVRSASSAFSRHTTATMLSAASSARDTMRTNQSAPGSKTGTLKSATGGGGGSVMLRRRPGRSTLSSSVRTSTSLRRIQQQMQSMFMMVYSEFAQTHTDGGSLEALSAYSIRPELVVCDKKLGQGAFGEVHRGVIAAADATANGGDANLPPPLQRLLRDKDSVVVAVKSVLASAEVEEQAKFLLEARLMVSLRHKHLVAMLGVCHTQLPYLLVLEFLENGSCRDYLRRCREKNGPERLSQDKVRRVGVQIASALAYLHEHRIVHRDLAARNVLVGHSLALVKLADFGLSRALGDDNYYRKKTEEKTPIKWQAPEANTDGVYTPAGDIWSLGVFLWELSTYGKKPYGKTPNAEAHLRVLRGYRLPQTELTHGSLYSVMQQCWSKKPQQRPTSALVRSMLEQAVVSSAEIDYAVLTYRQASSSSSGGVGGGSTRSTTSAVSVAQDVDTHATDSAYMQPVVGMQPAAAPPPAPRRASGAHAATDVSGMAKHHQAAMRARSQTFQLLARVDRVAPPAVPPRHSTMASRARNVQRARLNSNRVSRAPRQGRTLSTTVEEGDDAMA</sequence>
<evidence type="ECO:0000256" key="1">
    <source>
        <dbReference type="ARBA" id="ARBA00004308"/>
    </source>
</evidence>
<feature type="compositionally biased region" description="Low complexity" evidence="8">
    <location>
        <begin position="104"/>
        <end position="134"/>
    </location>
</feature>
<evidence type="ECO:0000256" key="6">
    <source>
        <dbReference type="ARBA" id="ARBA00023136"/>
    </source>
</evidence>
<evidence type="ECO:0000313" key="11">
    <source>
        <dbReference type="EMBL" id="EGD81948.1"/>
    </source>
</evidence>
<evidence type="ECO:0000256" key="5">
    <source>
        <dbReference type="ARBA" id="ARBA00022840"/>
    </source>
</evidence>
<gene>
    <name evidence="11" type="ORF">PTSG_02633</name>
</gene>
<dbReference type="GO" id="GO:0048468">
    <property type="term" value="P:cell development"/>
    <property type="evidence" value="ECO:0007669"/>
    <property type="project" value="UniProtKB-ARBA"/>
</dbReference>
<feature type="domain" description="Rab-GAP TBC" evidence="10">
    <location>
        <begin position="1798"/>
        <end position="1991"/>
    </location>
</feature>
<dbReference type="InterPro" id="IPR000719">
    <property type="entry name" value="Prot_kinase_dom"/>
</dbReference>
<feature type="region of interest" description="Disordered" evidence="8">
    <location>
        <begin position="198"/>
        <end position="247"/>
    </location>
</feature>
<keyword evidence="4 11" id="KW-0418">Kinase</keyword>
<dbReference type="EMBL" id="GL832960">
    <property type="protein sequence ID" value="EGD81948.1"/>
    <property type="molecule type" value="Genomic_DNA"/>
</dbReference>
<dbReference type="GO" id="GO:0050793">
    <property type="term" value="P:regulation of developmental process"/>
    <property type="evidence" value="ECO:0007669"/>
    <property type="project" value="UniProtKB-ARBA"/>
</dbReference>
<name>F2U2V4_SALR5</name>
<dbReference type="InterPro" id="IPR000195">
    <property type="entry name" value="Rab-GAP-TBC_dom"/>
</dbReference>
<feature type="region of interest" description="Disordered" evidence="8">
    <location>
        <begin position="2566"/>
        <end position="2586"/>
    </location>
</feature>
<organism evidence="12">
    <name type="scientific">Salpingoeca rosetta (strain ATCC 50818 / BSB-021)</name>
    <dbReference type="NCBI Taxonomy" id="946362"/>
    <lineage>
        <taxon>Eukaryota</taxon>
        <taxon>Choanoflagellata</taxon>
        <taxon>Craspedida</taxon>
        <taxon>Salpingoecidae</taxon>
        <taxon>Salpingoeca</taxon>
    </lineage>
</organism>
<dbReference type="PANTHER" id="PTHR46433">
    <property type="entry name" value="ANK_REP_REGION DOMAIN-CONTAINING PROTEIN-RELATED"/>
    <property type="match status" value="1"/>
</dbReference>
<feature type="region of interest" description="Disordered" evidence="8">
    <location>
        <begin position="2167"/>
        <end position="2221"/>
    </location>
</feature>
<evidence type="ECO:0000259" key="10">
    <source>
        <dbReference type="PROSITE" id="PS50086"/>
    </source>
</evidence>
<dbReference type="InParanoid" id="F2U2V4"/>
<feature type="region of interest" description="Disordered" evidence="8">
    <location>
        <begin position="1699"/>
        <end position="1754"/>
    </location>
</feature>
<dbReference type="InterPro" id="IPR036770">
    <property type="entry name" value="Ankyrin_rpt-contain_sf"/>
</dbReference>
<dbReference type="PRINTS" id="PR00109">
    <property type="entry name" value="TYRKINASE"/>
</dbReference>
<dbReference type="PANTHER" id="PTHR46433:SF3">
    <property type="entry name" value="RAB GTPASE DOMAIN-CONTAINING PROTEIN"/>
    <property type="match status" value="1"/>
</dbReference>
<feature type="region of interest" description="Disordered" evidence="8">
    <location>
        <begin position="1"/>
        <end position="43"/>
    </location>
</feature>
<dbReference type="PROSITE" id="PS50011">
    <property type="entry name" value="PROTEIN_KINASE_DOM"/>
    <property type="match status" value="1"/>
</dbReference>
<dbReference type="eggNOG" id="KOG4257">
    <property type="taxonomic scope" value="Eukaryota"/>
</dbReference>
<dbReference type="Gene3D" id="1.10.472.80">
    <property type="entry name" value="Ypt/Rab-GAP domain of gyp1p, domain 3"/>
    <property type="match status" value="1"/>
</dbReference>
<dbReference type="Pfam" id="PF00566">
    <property type="entry name" value="RabGAP-TBC"/>
    <property type="match status" value="1"/>
</dbReference>
<feature type="compositionally biased region" description="Low complexity" evidence="8">
    <location>
        <begin position="2184"/>
        <end position="2193"/>
    </location>
</feature>
<keyword evidence="6" id="KW-0472">Membrane</keyword>
<dbReference type="Proteomes" id="UP000007799">
    <property type="component" value="Unassembled WGS sequence"/>
</dbReference>
<accession>F2U2V4</accession>
<dbReference type="CDD" id="cd00192">
    <property type="entry name" value="PTKc"/>
    <property type="match status" value="1"/>
</dbReference>
<keyword evidence="2" id="KW-0808">Transferase</keyword>
<reference evidence="11" key="1">
    <citation type="submission" date="2009-08" db="EMBL/GenBank/DDBJ databases">
        <title>Annotation of Salpingoeca rosetta.</title>
        <authorList>
            <consortium name="The Broad Institute Genome Sequencing Platform"/>
            <person name="Russ C."/>
            <person name="Cuomo C."/>
            <person name="Burger G."/>
            <person name="Gray M.W."/>
            <person name="Holland P.W.H."/>
            <person name="King N."/>
            <person name="Lang F.B.F."/>
            <person name="Roger A.J."/>
            <person name="Ruiz-Trillo I."/>
            <person name="Young S.K."/>
            <person name="Zeng Q."/>
            <person name="Gargeya S."/>
            <person name="Alvarado L."/>
            <person name="Berlin A."/>
            <person name="Chapman S.B."/>
            <person name="Chen Z."/>
            <person name="Freedman E."/>
            <person name="Gellesch M."/>
            <person name="Goldberg J."/>
            <person name="Griggs A."/>
            <person name="Gujja S."/>
            <person name="Heilman E."/>
            <person name="Heiman D."/>
            <person name="Howarth C."/>
            <person name="Mehta T."/>
            <person name="Neiman D."/>
            <person name="Pearson M."/>
            <person name="Roberts A."/>
            <person name="Saif S."/>
            <person name="Shea T."/>
            <person name="Shenoy N."/>
            <person name="Sisk P."/>
            <person name="Stolte C."/>
            <person name="Sykes S."/>
            <person name="White J."/>
            <person name="Yandava C."/>
            <person name="Haas B."/>
            <person name="Nusbaum C."/>
            <person name="Birren B."/>
        </authorList>
    </citation>
    <scope>NUCLEOTIDE SEQUENCE [LARGE SCALE GENOMIC DNA]</scope>
    <source>
        <strain evidence="11">ATCC 50818</strain>
    </source>
</reference>
<dbReference type="KEGG" id="sre:PTSG_02633"/>
<feature type="compositionally biased region" description="Low complexity" evidence="8">
    <location>
        <begin position="1700"/>
        <end position="1728"/>
    </location>
</feature>
<evidence type="ECO:0000256" key="3">
    <source>
        <dbReference type="ARBA" id="ARBA00022741"/>
    </source>
</evidence>
<dbReference type="SUPFAM" id="SSF56112">
    <property type="entry name" value="Protein kinase-like (PK-like)"/>
    <property type="match status" value="1"/>
</dbReference>
<dbReference type="InterPro" id="IPR008266">
    <property type="entry name" value="Tyr_kinase_AS"/>
</dbReference>
<dbReference type="OrthoDB" id="10252171at2759"/>